<dbReference type="InterPro" id="IPR035897">
    <property type="entry name" value="Toll_tir_struct_dom_sf"/>
</dbReference>
<feature type="domain" description="TIR" evidence="1">
    <location>
        <begin position="60"/>
        <end position="192"/>
    </location>
</feature>
<dbReference type="InterPro" id="IPR000157">
    <property type="entry name" value="TIR_dom"/>
</dbReference>
<dbReference type="Pfam" id="PF13676">
    <property type="entry name" value="TIR_2"/>
    <property type="match status" value="1"/>
</dbReference>
<dbReference type="SMART" id="SM00255">
    <property type="entry name" value="TIR"/>
    <property type="match status" value="1"/>
</dbReference>
<keyword evidence="3" id="KW-1185">Reference proteome</keyword>
<evidence type="ECO:0000259" key="1">
    <source>
        <dbReference type="PROSITE" id="PS50104"/>
    </source>
</evidence>
<dbReference type="AlphaFoldDB" id="A0A1E3H5H5"/>
<proteinExistence type="predicted"/>
<protein>
    <submittedName>
        <fullName evidence="2">TIR domain protein</fullName>
    </submittedName>
</protein>
<evidence type="ECO:0000313" key="3">
    <source>
        <dbReference type="Proteomes" id="UP000094622"/>
    </source>
</evidence>
<name>A0A1E3H5H5_9HYPH</name>
<dbReference type="GO" id="GO:0007165">
    <property type="term" value="P:signal transduction"/>
    <property type="evidence" value="ECO:0007669"/>
    <property type="project" value="InterPro"/>
</dbReference>
<accession>A0A1E3H5H5</accession>
<dbReference type="PATRIC" id="fig|1439726.3.peg.1982"/>
<dbReference type="EMBL" id="MCRJ01000039">
    <property type="protein sequence ID" value="ODN70771.1"/>
    <property type="molecule type" value="Genomic_DNA"/>
</dbReference>
<dbReference type="Gene3D" id="3.40.50.10140">
    <property type="entry name" value="Toll/interleukin-1 receptor homology (TIR) domain"/>
    <property type="match status" value="1"/>
</dbReference>
<comment type="caution">
    <text evidence="2">The sequence shown here is derived from an EMBL/GenBank/DDBJ whole genome shotgun (WGS) entry which is preliminary data.</text>
</comment>
<dbReference type="SUPFAM" id="SSF52200">
    <property type="entry name" value="Toll/Interleukin receptor TIR domain"/>
    <property type="match status" value="1"/>
</dbReference>
<dbReference type="Proteomes" id="UP000094622">
    <property type="component" value="Unassembled WGS sequence"/>
</dbReference>
<sequence>MNWQVWIDWYEARIRGDSVNESLEIARVNLPAEIWDEGPAVVNAEIQRLIELHSPSPAKYQTDFFLSYSTKNESTARKIDAVLREAGYSVFAQFRDFRPGSNFVTEMNLGLERCDRVIALLSPDYVASDHCQAEWNAAYASDPSGARRRLVPILIRPANLSPLARQIVYASIVERSEEEARQIILDAVRRDPETEAGVMRRRIADAASPQPEISEDGVLGQHRNPIYDDVAVDAELPSLPRRQCDLIEQILGDESEARQPGANAELPWIVRRNLEKMRTELRGQGLDADVALISDLIAVAADELADPEHQGLLGRGQRRALDRLVANHDLMRSHYPLDAERERTIAESPIDGAKLGTAEFKGIQAEEAALLAALDEVGLVSGEVLQSRQAAREEIASVTRKMARARRAEVFVAPEDRPAPPNVEKRLAVREAGWWASVLEKSAQVAAVASLPQWKNVGDYAGRVVDYFLKS</sequence>
<dbReference type="PROSITE" id="PS50104">
    <property type="entry name" value="TIR"/>
    <property type="match status" value="1"/>
</dbReference>
<reference evidence="2 3" key="1">
    <citation type="submission" date="2016-07" db="EMBL/GenBank/DDBJ databases">
        <title>Draft Genome Sequence of Methylobrevis pamukkalensis PK2.</title>
        <authorList>
            <person name="Vasilenko O.V."/>
            <person name="Doronina N.V."/>
            <person name="Shmareva M.N."/>
            <person name="Tarlachkov S.V."/>
            <person name="Mustakhimov I."/>
            <person name="Trotsenko Y.A."/>
        </authorList>
    </citation>
    <scope>NUCLEOTIDE SEQUENCE [LARGE SCALE GENOMIC DNA]</scope>
    <source>
        <strain evidence="2 3">PK2</strain>
    </source>
</reference>
<evidence type="ECO:0000313" key="2">
    <source>
        <dbReference type="EMBL" id="ODN70771.1"/>
    </source>
</evidence>
<gene>
    <name evidence="2" type="ORF">A6302_01875</name>
</gene>
<organism evidence="2 3">
    <name type="scientific">Methylobrevis pamukkalensis</name>
    <dbReference type="NCBI Taxonomy" id="1439726"/>
    <lineage>
        <taxon>Bacteria</taxon>
        <taxon>Pseudomonadati</taxon>
        <taxon>Pseudomonadota</taxon>
        <taxon>Alphaproteobacteria</taxon>
        <taxon>Hyphomicrobiales</taxon>
        <taxon>Pleomorphomonadaceae</taxon>
        <taxon>Methylobrevis</taxon>
    </lineage>
</organism>